<dbReference type="PANTHER" id="PTHR15832:SF2">
    <property type="entry name" value="SH2 DOMAIN-CONTAINING PROTEIN"/>
    <property type="match status" value="1"/>
</dbReference>
<feature type="region of interest" description="Disordered" evidence="3">
    <location>
        <begin position="126"/>
        <end position="152"/>
    </location>
</feature>
<dbReference type="EMBL" id="JABDTM020021351">
    <property type="protein sequence ID" value="KAH0816564.1"/>
    <property type="molecule type" value="Genomic_DNA"/>
</dbReference>
<dbReference type="AlphaFoldDB" id="A0A8J6LC07"/>
<feature type="coiled-coil region" evidence="2">
    <location>
        <begin position="71"/>
        <end position="98"/>
    </location>
</feature>
<proteinExistence type="predicted"/>
<feature type="region of interest" description="Disordered" evidence="3">
    <location>
        <begin position="645"/>
        <end position="706"/>
    </location>
</feature>
<dbReference type="PROSITE" id="PS50001">
    <property type="entry name" value="SH2"/>
    <property type="match status" value="1"/>
</dbReference>
<gene>
    <name evidence="5" type="ORF">GEV33_006227</name>
</gene>
<dbReference type="SMART" id="SM00252">
    <property type="entry name" value="SH2"/>
    <property type="match status" value="1"/>
</dbReference>
<comment type="caution">
    <text evidence="5">The sequence shown here is derived from an EMBL/GenBank/DDBJ whole genome shotgun (WGS) entry which is preliminary data.</text>
</comment>
<dbReference type="InterPro" id="IPR054722">
    <property type="entry name" value="PolX-like_BBD"/>
</dbReference>
<feature type="compositionally biased region" description="Polar residues" evidence="3">
    <location>
        <begin position="648"/>
        <end position="658"/>
    </location>
</feature>
<evidence type="ECO:0000256" key="3">
    <source>
        <dbReference type="SAM" id="MobiDB-lite"/>
    </source>
</evidence>
<dbReference type="PANTHER" id="PTHR15832">
    <property type="entry name" value="SHC (SRC HOMOLOGY DOMAIN C-TERMINAL) ADAPTOR HOMOLOG"/>
    <property type="match status" value="1"/>
</dbReference>
<name>A0A8J6LC07_TENMO</name>
<accession>A0A8J6LC07</accession>
<reference evidence="5" key="2">
    <citation type="submission" date="2021-08" db="EMBL/GenBank/DDBJ databases">
        <authorList>
            <person name="Eriksson T."/>
        </authorList>
    </citation>
    <scope>NUCLEOTIDE SEQUENCE</scope>
    <source>
        <strain evidence="5">Stoneville</strain>
        <tissue evidence="5">Whole head</tissue>
    </source>
</reference>
<keyword evidence="1" id="KW-0727">SH2 domain</keyword>
<evidence type="ECO:0000256" key="2">
    <source>
        <dbReference type="SAM" id="Coils"/>
    </source>
</evidence>
<dbReference type="SUPFAM" id="SSF55550">
    <property type="entry name" value="SH2 domain"/>
    <property type="match status" value="1"/>
</dbReference>
<feature type="region of interest" description="Disordered" evidence="3">
    <location>
        <begin position="505"/>
        <end position="557"/>
    </location>
</feature>
<feature type="compositionally biased region" description="Polar residues" evidence="3">
    <location>
        <begin position="530"/>
        <end position="550"/>
    </location>
</feature>
<dbReference type="PRINTS" id="PR00401">
    <property type="entry name" value="SH2DOMAIN"/>
</dbReference>
<feature type="region of interest" description="Disordered" evidence="3">
    <location>
        <begin position="569"/>
        <end position="615"/>
    </location>
</feature>
<feature type="region of interest" description="Disordered" evidence="3">
    <location>
        <begin position="1"/>
        <end position="21"/>
    </location>
</feature>
<keyword evidence="6" id="KW-1185">Reference proteome</keyword>
<feature type="compositionally biased region" description="Low complexity" evidence="3">
    <location>
        <begin position="666"/>
        <end position="690"/>
    </location>
</feature>
<dbReference type="Gene3D" id="3.30.505.10">
    <property type="entry name" value="SH2 domain"/>
    <property type="match status" value="1"/>
</dbReference>
<dbReference type="InterPro" id="IPR000980">
    <property type="entry name" value="SH2"/>
</dbReference>
<evidence type="ECO:0000313" key="6">
    <source>
        <dbReference type="Proteomes" id="UP000719412"/>
    </source>
</evidence>
<dbReference type="Pfam" id="PF22936">
    <property type="entry name" value="Pol_BBD"/>
    <property type="match status" value="1"/>
</dbReference>
<dbReference type="CDD" id="cd00173">
    <property type="entry name" value="SH2"/>
    <property type="match status" value="1"/>
</dbReference>
<keyword evidence="2" id="KW-0175">Coiled coil</keyword>
<organism evidence="5 6">
    <name type="scientific">Tenebrio molitor</name>
    <name type="common">Yellow mealworm beetle</name>
    <dbReference type="NCBI Taxonomy" id="7067"/>
    <lineage>
        <taxon>Eukaryota</taxon>
        <taxon>Metazoa</taxon>
        <taxon>Ecdysozoa</taxon>
        <taxon>Arthropoda</taxon>
        <taxon>Hexapoda</taxon>
        <taxon>Insecta</taxon>
        <taxon>Pterygota</taxon>
        <taxon>Neoptera</taxon>
        <taxon>Endopterygota</taxon>
        <taxon>Coleoptera</taxon>
        <taxon>Polyphaga</taxon>
        <taxon>Cucujiformia</taxon>
        <taxon>Tenebrionidae</taxon>
        <taxon>Tenebrio</taxon>
    </lineage>
</organism>
<feature type="domain" description="SH2" evidence="4">
    <location>
        <begin position="716"/>
        <end position="815"/>
    </location>
</feature>
<evidence type="ECO:0000259" key="4">
    <source>
        <dbReference type="PROSITE" id="PS50001"/>
    </source>
</evidence>
<sequence length="1095" mass="123657">MAESSYLFEEESSQSEKSTGKRYRHGLNIVVNLLHNNNHIENRKLPPGLPTRHKLEDIEFVDDVCLLTEKRNYMQRKLQKLEVEARKTELKINVKKTKISRNRNEQISQIKIGNVDIESPKNELFRSSNRKEWKKQGRSPTRRLQGEGPDERPVEYANRLVTPAEKNHTREKKGAVAYVVAAVDDPERPLGKYHVSTLRPFVSSVARRSPRKRSNVEPMTLSSAISEEFVEAVEVLLNHDKTIHKPDVPNWIPPEGSYRQIGEEPPEPVPPVPRVQQPRSNQRAVLCVVLKMGRLGKTNIPTPNIKVHYKKLVDDYTGSRDSLKIMPSLPEYLSYCCHHCGHTQKLQDPLSTWWWPLPPRNPASIILFIKDTIDNGQMIDRCRGREQFTAKEEVQIFRFDICKCRKMSQMRRGFRYMYETNSVNAEELNSIVGNAFRMAYAAQLQKQPTFQDVIASQLDQTQTNKVLWTKELSVTLKKDKSSHQPNNHQPTEMDVQLTGTDASTLRLAPPTTIPGLKPSHKYNVLGPSEKPQSQQSTPSSDESNSPTEMNSYKRMTEKPPLIKRIAMGLTGNNHHDNDEDSCPLVSDSNSTPGSPTNRPLSGGYVNESTNEADSRNLNKTNAVDNLKNDIVEKINSNLTKHIEMDNSRLLQNSPASTEQEFKSKRISQISSSSSSSCPQTGTETTLLGLTPTPPPLPERTDSLNNKEEGELRTAPWFQAGIPREIALEILAQEPVGAFMVRESTSKPGCFALSLRVPRSFQPTGIAHYLIVRTNKGYKIKGFTKEFTTLTSLITHHSVMPELLPCPLSLSRYNPSFVKSDSKRDFADIDLDPDYNTLADFRKMMADLNSKRGHKAADCFKKKREENQKARLVHEAYFSGKTNDKWCLDSGCTSHICNDRELFIDSQKAQCQLKLASNATTQAIAKGSVNTLTSVGNQPKKIELKNTLYAPDFRTNLLSIAKIVDKNREVLFTNNRAVLFTNNRTFIQDRQEFESNEYEDIISSETLNGRFKLSDLLGNMDPSGRVDIDICGGGGNSLKETKAPTVNMQEIPLMQEDFEEDEIAGEIITPDKEIEKMDDSVSAKTYRITCPSGDSV</sequence>
<dbReference type="Proteomes" id="UP000719412">
    <property type="component" value="Unassembled WGS sequence"/>
</dbReference>
<feature type="compositionally biased region" description="Polar residues" evidence="3">
    <location>
        <begin position="606"/>
        <end position="615"/>
    </location>
</feature>
<dbReference type="InterPro" id="IPR036860">
    <property type="entry name" value="SH2_dom_sf"/>
</dbReference>
<evidence type="ECO:0000313" key="5">
    <source>
        <dbReference type="EMBL" id="KAH0816564.1"/>
    </source>
</evidence>
<feature type="compositionally biased region" description="Polar residues" evidence="3">
    <location>
        <begin position="586"/>
        <end position="599"/>
    </location>
</feature>
<dbReference type="Pfam" id="PF00017">
    <property type="entry name" value="SH2"/>
    <property type="match status" value="1"/>
</dbReference>
<reference evidence="5" key="1">
    <citation type="journal article" date="2020" name="J Insects Food Feed">
        <title>The yellow mealworm (Tenebrio molitor) genome: a resource for the emerging insects as food and feed industry.</title>
        <authorList>
            <person name="Eriksson T."/>
            <person name="Andere A."/>
            <person name="Kelstrup H."/>
            <person name="Emery V."/>
            <person name="Picard C."/>
        </authorList>
    </citation>
    <scope>NUCLEOTIDE SEQUENCE</scope>
    <source>
        <strain evidence="5">Stoneville</strain>
        <tissue evidence="5">Whole head</tissue>
    </source>
</reference>
<protein>
    <recommendedName>
        <fullName evidence="4">SH2 domain-containing protein</fullName>
    </recommendedName>
</protein>
<feature type="compositionally biased region" description="Basic and acidic residues" evidence="3">
    <location>
        <begin position="126"/>
        <end position="135"/>
    </location>
</feature>
<evidence type="ECO:0000256" key="1">
    <source>
        <dbReference type="PROSITE-ProRule" id="PRU00191"/>
    </source>
</evidence>